<evidence type="ECO:0000313" key="1">
    <source>
        <dbReference type="EMBL" id="APX14341.1"/>
    </source>
</evidence>
<gene>
    <name evidence="1" type="ORF">BWR18_21105</name>
</gene>
<geneLocation type="plasmid" evidence="1 2">
    <name>pDOK1-4-6</name>
</geneLocation>
<reference evidence="1 2" key="1">
    <citation type="submission" date="2017-01" db="EMBL/GenBank/DDBJ databases">
        <title>Complete genome of Tateyamaria omphalii DOK1-4 isolated from seawater in Dokdo.</title>
        <authorList>
            <person name="Kim J.H."/>
            <person name="Chi W.-J."/>
        </authorList>
    </citation>
    <scope>NUCLEOTIDE SEQUENCE [LARGE SCALE GENOMIC DNA]</scope>
    <source>
        <strain evidence="1 2">DOK1-4</strain>
        <plasmid evidence="1 2">pDOK1-4-6</plasmid>
    </source>
</reference>
<dbReference type="KEGG" id="tom:BWR18_21105"/>
<dbReference type="EMBL" id="CP019318">
    <property type="protein sequence ID" value="APX14341.1"/>
    <property type="molecule type" value="Genomic_DNA"/>
</dbReference>
<dbReference type="Proteomes" id="UP000186336">
    <property type="component" value="Plasmid pDOK1-4-6"/>
</dbReference>
<organism evidence="1 2">
    <name type="scientific">Tateyamaria omphalii</name>
    <dbReference type="NCBI Taxonomy" id="299262"/>
    <lineage>
        <taxon>Bacteria</taxon>
        <taxon>Pseudomonadati</taxon>
        <taxon>Pseudomonadota</taxon>
        <taxon>Alphaproteobacteria</taxon>
        <taxon>Rhodobacterales</taxon>
        <taxon>Roseobacteraceae</taxon>
        <taxon>Tateyamaria</taxon>
    </lineage>
</organism>
<keyword evidence="1" id="KW-0614">Plasmid</keyword>
<sequence>MIDAADAGTPLSVSAGGTQGANTAEAISNEVVIAEAPPAQASTPTFLLPPPAANYDNTSTASATMDLSAGSAGDTVLIHYGTDSASAPVALTVGGQAMTLIASAAAGANGNKTSGYLYELVLTGNGSADASIAVDLGTSRSNGHIFVGAIVSGGTRVAADGDQTATAEVLSTSVAPTVSQNLVLSLVSGYSDRMNGNEDWSGTNVVGSRLAAFFGSTCASAEDVSAQPFISTLQIDGGAPSWQHGASMTTVAFDGV</sequence>
<proteinExistence type="predicted"/>
<accession>A0A1P8N212</accession>
<protein>
    <submittedName>
        <fullName evidence="1">Uncharacterized protein</fullName>
    </submittedName>
</protein>
<name>A0A1P8N212_9RHOB</name>
<keyword evidence="2" id="KW-1185">Reference proteome</keyword>
<dbReference type="AlphaFoldDB" id="A0A1P8N212"/>
<evidence type="ECO:0000313" key="2">
    <source>
        <dbReference type="Proteomes" id="UP000186336"/>
    </source>
</evidence>